<organism evidence="2 3">
    <name type="scientific">Glonium stellatum</name>
    <dbReference type="NCBI Taxonomy" id="574774"/>
    <lineage>
        <taxon>Eukaryota</taxon>
        <taxon>Fungi</taxon>
        <taxon>Dikarya</taxon>
        <taxon>Ascomycota</taxon>
        <taxon>Pezizomycotina</taxon>
        <taxon>Dothideomycetes</taxon>
        <taxon>Pleosporomycetidae</taxon>
        <taxon>Gloniales</taxon>
        <taxon>Gloniaceae</taxon>
        <taxon>Glonium</taxon>
    </lineage>
</organism>
<evidence type="ECO:0000313" key="3">
    <source>
        <dbReference type="Proteomes" id="UP000250140"/>
    </source>
</evidence>
<dbReference type="InterPro" id="IPR031348">
    <property type="entry name" value="PigL_N"/>
</dbReference>
<evidence type="ECO:0000313" key="2">
    <source>
        <dbReference type="EMBL" id="OCL12741.1"/>
    </source>
</evidence>
<sequence length="214" mass="23865">MPGSPDMVHNVLGDNEALPAALKAQVGSSNIENAVRSCDRACAEFQGLLNHWMKHSTDDKISWRDRLSVGLLRQGKIKAFTQQLATCKATVSMGLDTAKFINPCRQRRDTDDIKRLLQDRETEINLQGALVVSDDDSQSRAELLGEIKHNRELVEIYKKTWADAVSTVHQERTGMRIKNIKIDNNGRALVGCINMNGLEEKISMNIEDVVADHG</sequence>
<name>A0A8E2F973_9PEZI</name>
<keyword evidence="3" id="KW-1185">Reference proteome</keyword>
<dbReference type="Proteomes" id="UP000250140">
    <property type="component" value="Unassembled WGS sequence"/>
</dbReference>
<accession>A0A8E2F973</accession>
<feature type="non-terminal residue" evidence="2">
    <location>
        <position position="1"/>
    </location>
</feature>
<proteinExistence type="predicted"/>
<dbReference type="Pfam" id="PF17111">
    <property type="entry name" value="PigL_N"/>
    <property type="match status" value="1"/>
</dbReference>
<protein>
    <recommendedName>
        <fullName evidence="1">Azaphilone pigments biosynthesis cluster protein L N-terminal domain-containing protein</fullName>
    </recommendedName>
</protein>
<evidence type="ECO:0000259" key="1">
    <source>
        <dbReference type="Pfam" id="PF17111"/>
    </source>
</evidence>
<gene>
    <name evidence="2" type="ORF">AOQ84DRAFT_227144</name>
</gene>
<dbReference type="EMBL" id="KV748838">
    <property type="protein sequence ID" value="OCL12741.1"/>
    <property type="molecule type" value="Genomic_DNA"/>
</dbReference>
<dbReference type="OrthoDB" id="432483at2759"/>
<dbReference type="AlphaFoldDB" id="A0A8E2F973"/>
<feature type="domain" description="Azaphilone pigments biosynthesis cluster protein L N-terminal" evidence="1">
    <location>
        <begin position="23"/>
        <end position="127"/>
    </location>
</feature>
<reference evidence="2 3" key="1">
    <citation type="journal article" date="2016" name="Nat. Commun.">
        <title>Ectomycorrhizal ecology is imprinted in the genome of the dominant symbiotic fungus Cenococcum geophilum.</title>
        <authorList>
            <consortium name="DOE Joint Genome Institute"/>
            <person name="Peter M."/>
            <person name="Kohler A."/>
            <person name="Ohm R.A."/>
            <person name="Kuo A."/>
            <person name="Krutzmann J."/>
            <person name="Morin E."/>
            <person name="Arend M."/>
            <person name="Barry K.W."/>
            <person name="Binder M."/>
            <person name="Choi C."/>
            <person name="Clum A."/>
            <person name="Copeland A."/>
            <person name="Grisel N."/>
            <person name="Haridas S."/>
            <person name="Kipfer T."/>
            <person name="LaButti K."/>
            <person name="Lindquist E."/>
            <person name="Lipzen A."/>
            <person name="Maire R."/>
            <person name="Meier B."/>
            <person name="Mihaltcheva S."/>
            <person name="Molinier V."/>
            <person name="Murat C."/>
            <person name="Poggeler S."/>
            <person name="Quandt C.A."/>
            <person name="Sperisen C."/>
            <person name="Tritt A."/>
            <person name="Tisserant E."/>
            <person name="Crous P.W."/>
            <person name="Henrissat B."/>
            <person name="Nehls U."/>
            <person name="Egli S."/>
            <person name="Spatafora J.W."/>
            <person name="Grigoriev I.V."/>
            <person name="Martin F.M."/>
        </authorList>
    </citation>
    <scope>NUCLEOTIDE SEQUENCE [LARGE SCALE GENOMIC DNA]</scope>
    <source>
        <strain evidence="2 3">CBS 207.34</strain>
    </source>
</reference>